<keyword evidence="8" id="KW-1185">Reference proteome</keyword>
<dbReference type="GO" id="GO:0007156">
    <property type="term" value="P:homophilic cell adhesion via plasma membrane adhesion molecules"/>
    <property type="evidence" value="ECO:0007669"/>
    <property type="project" value="TreeGrafter"/>
</dbReference>
<sequence>MKKIWWMLFLVLYLNILTGTHAEDNQVTTQNEPLGYKPTEHPNHVVISPQQATFPSETSPQSASLRTTLTQITSSSTTDKPATSELLLQAPVILLPLDNLTVSIGDDVLLKCAVEKNPPDPGQKITITWFKENVVIKQNTFPRITFPQARRKLKITQVQWEDRGNYFCTARNRYGVVRSTPGRLEVEKAVSIIMGIQNMTVPKDTPINSTCIVEGYPKPLIHWELNGVVYRDVSTNSPYDKQFIEFIAQNTIKLTCKAVNTITTVGETRKQSSGFIFVTNPASYCKSYNGFNCAPFGLGEVFVNASLDNPPGKLERMVSEVVDSTNAMTIPKRCKNAFNSLLCHLVFPDCEKSGPPPRPVRLCQEDCIAIKDLACLNHWKELQTIHSPLFEPYLSLGFPECTAFDSDSRDTCTRTGYFDAPKSLKTTGKVTFYVLIVVS</sequence>
<dbReference type="Proteomes" id="UP001152320">
    <property type="component" value="Chromosome 6"/>
</dbReference>
<dbReference type="GO" id="GO:0007411">
    <property type="term" value="P:axon guidance"/>
    <property type="evidence" value="ECO:0007669"/>
    <property type="project" value="TreeGrafter"/>
</dbReference>
<dbReference type="PANTHER" id="PTHR10075:SF100">
    <property type="entry name" value="FASCICLIN-2"/>
    <property type="match status" value="1"/>
</dbReference>
<evidence type="ECO:0000256" key="3">
    <source>
        <dbReference type="PROSITE-ProRule" id="PRU00090"/>
    </source>
</evidence>
<feature type="domain" description="Ig-like" evidence="6">
    <location>
        <begin position="91"/>
        <end position="191"/>
    </location>
</feature>
<name>A0A9Q1C836_HOLLE</name>
<dbReference type="GO" id="GO:0005886">
    <property type="term" value="C:plasma membrane"/>
    <property type="evidence" value="ECO:0007669"/>
    <property type="project" value="TreeGrafter"/>
</dbReference>
<dbReference type="PANTHER" id="PTHR10075">
    <property type="entry name" value="BASIGIN RELATED"/>
    <property type="match status" value="1"/>
</dbReference>
<dbReference type="GO" id="GO:0016301">
    <property type="term" value="F:kinase activity"/>
    <property type="evidence" value="ECO:0007669"/>
    <property type="project" value="UniProtKB-KW"/>
</dbReference>
<evidence type="ECO:0000256" key="1">
    <source>
        <dbReference type="ARBA" id="ARBA00023157"/>
    </source>
</evidence>
<evidence type="ECO:0000256" key="4">
    <source>
        <dbReference type="SAM" id="SignalP"/>
    </source>
</evidence>
<evidence type="ECO:0000313" key="7">
    <source>
        <dbReference type="EMBL" id="KAJ8039636.1"/>
    </source>
</evidence>
<feature type="domain" description="FZ" evidence="5">
    <location>
        <begin position="280"/>
        <end position="415"/>
    </location>
</feature>
<dbReference type="SMART" id="SM00408">
    <property type="entry name" value="IGc2"/>
    <property type="match status" value="1"/>
</dbReference>
<keyword evidence="7" id="KW-0808">Transferase</keyword>
<dbReference type="GO" id="GO:0098632">
    <property type="term" value="F:cell-cell adhesion mediator activity"/>
    <property type="evidence" value="ECO:0007669"/>
    <property type="project" value="TreeGrafter"/>
</dbReference>
<dbReference type="InterPro" id="IPR036790">
    <property type="entry name" value="Frizzled_dom_sf"/>
</dbReference>
<evidence type="ECO:0000259" key="6">
    <source>
        <dbReference type="PROSITE" id="PS50835"/>
    </source>
</evidence>
<dbReference type="InterPro" id="IPR036179">
    <property type="entry name" value="Ig-like_dom_sf"/>
</dbReference>
<dbReference type="InterPro" id="IPR020067">
    <property type="entry name" value="Frizzled_dom"/>
</dbReference>
<gene>
    <name evidence="7" type="ORF">HOLleu_13695</name>
</gene>
<keyword evidence="7" id="KW-0418">Kinase</keyword>
<dbReference type="InterPro" id="IPR003598">
    <property type="entry name" value="Ig_sub2"/>
</dbReference>
<dbReference type="GO" id="GO:0070593">
    <property type="term" value="P:dendrite self-avoidance"/>
    <property type="evidence" value="ECO:0007669"/>
    <property type="project" value="TreeGrafter"/>
</dbReference>
<comment type="caution">
    <text evidence="3">Lacks conserved residue(s) required for the propagation of feature annotation.</text>
</comment>
<dbReference type="PROSITE" id="PS50038">
    <property type="entry name" value="FZ"/>
    <property type="match status" value="1"/>
</dbReference>
<dbReference type="PROSITE" id="PS50835">
    <property type="entry name" value="IG_LIKE"/>
    <property type="match status" value="1"/>
</dbReference>
<dbReference type="Pfam" id="PF01392">
    <property type="entry name" value="Fz"/>
    <property type="match status" value="1"/>
</dbReference>
<keyword evidence="2" id="KW-0393">Immunoglobulin domain</keyword>
<dbReference type="InterPro" id="IPR013098">
    <property type="entry name" value="Ig_I-set"/>
</dbReference>
<dbReference type="SUPFAM" id="SSF48726">
    <property type="entry name" value="Immunoglobulin"/>
    <property type="match status" value="2"/>
</dbReference>
<keyword evidence="1" id="KW-1015">Disulfide bond</keyword>
<dbReference type="Gene3D" id="2.60.40.10">
    <property type="entry name" value="Immunoglobulins"/>
    <property type="match status" value="2"/>
</dbReference>
<dbReference type="Pfam" id="PF07679">
    <property type="entry name" value="I-set"/>
    <property type="match status" value="1"/>
</dbReference>
<accession>A0A9Q1C836</accession>
<dbReference type="AlphaFoldDB" id="A0A9Q1C836"/>
<dbReference type="CDD" id="cd00096">
    <property type="entry name" value="Ig"/>
    <property type="match status" value="1"/>
</dbReference>
<organism evidence="7 8">
    <name type="scientific">Holothuria leucospilota</name>
    <name type="common">Black long sea cucumber</name>
    <name type="synonym">Mertensiothuria leucospilota</name>
    <dbReference type="NCBI Taxonomy" id="206669"/>
    <lineage>
        <taxon>Eukaryota</taxon>
        <taxon>Metazoa</taxon>
        <taxon>Echinodermata</taxon>
        <taxon>Eleutherozoa</taxon>
        <taxon>Echinozoa</taxon>
        <taxon>Holothuroidea</taxon>
        <taxon>Aspidochirotacea</taxon>
        <taxon>Aspidochirotida</taxon>
        <taxon>Holothuriidae</taxon>
        <taxon>Holothuria</taxon>
    </lineage>
</organism>
<evidence type="ECO:0000256" key="2">
    <source>
        <dbReference type="ARBA" id="ARBA00023319"/>
    </source>
</evidence>
<feature type="chain" id="PRO_5040198222" evidence="4">
    <location>
        <begin position="23"/>
        <end position="439"/>
    </location>
</feature>
<dbReference type="GO" id="GO:0030424">
    <property type="term" value="C:axon"/>
    <property type="evidence" value="ECO:0007669"/>
    <property type="project" value="TreeGrafter"/>
</dbReference>
<keyword evidence="7" id="KW-0675">Receptor</keyword>
<dbReference type="EMBL" id="JAIZAY010000006">
    <property type="protein sequence ID" value="KAJ8039636.1"/>
    <property type="molecule type" value="Genomic_DNA"/>
</dbReference>
<protein>
    <submittedName>
        <fullName evidence="7">Muscle, skeletal receptor tyrosine protein kinase</fullName>
    </submittedName>
</protein>
<dbReference type="SMART" id="SM00409">
    <property type="entry name" value="IG"/>
    <property type="match status" value="1"/>
</dbReference>
<dbReference type="Gene3D" id="1.10.2000.10">
    <property type="entry name" value="Frizzled cysteine-rich domain"/>
    <property type="match status" value="1"/>
</dbReference>
<evidence type="ECO:0000259" key="5">
    <source>
        <dbReference type="PROSITE" id="PS50038"/>
    </source>
</evidence>
<evidence type="ECO:0000313" key="8">
    <source>
        <dbReference type="Proteomes" id="UP001152320"/>
    </source>
</evidence>
<reference evidence="7" key="1">
    <citation type="submission" date="2021-10" db="EMBL/GenBank/DDBJ databases">
        <title>Tropical sea cucumber genome reveals ecological adaptation and Cuvierian tubules defense mechanism.</title>
        <authorList>
            <person name="Chen T."/>
        </authorList>
    </citation>
    <scope>NUCLEOTIDE SEQUENCE</scope>
    <source>
        <strain evidence="7">Nanhai2018</strain>
        <tissue evidence="7">Muscle</tissue>
    </source>
</reference>
<dbReference type="InterPro" id="IPR003599">
    <property type="entry name" value="Ig_sub"/>
</dbReference>
<proteinExistence type="predicted"/>
<dbReference type="InterPro" id="IPR013783">
    <property type="entry name" value="Ig-like_fold"/>
</dbReference>
<feature type="signal peptide" evidence="4">
    <location>
        <begin position="1"/>
        <end position="22"/>
    </location>
</feature>
<comment type="caution">
    <text evidence="7">The sequence shown here is derived from an EMBL/GenBank/DDBJ whole genome shotgun (WGS) entry which is preliminary data.</text>
</comment>
<dbReference type="InterPro" id="IPR007110">
    <property type="entry name" value="Ig-like_dom"/>
</dbReference>
<keyword evidence="4" id="KW-0732">Signal</keyword>
<dbReference type="OrthoDB" id="10055367at2759"/>